<evidence type="ECO:0000256" key="2">
    <source>
        <dbReference type="SAM" id="SignalP"/>
    </source>
</evidence>
<organism evidence="3 4">
    <name type="scientific">Meloidogyne enterolobii</name>
    <name type="common">Root-knot nematode worm</name>
    <name type="synonym">Meloidogyne mayaguensis</name>
    <dbReference type="NCBI Taxonomy" id="390850"/>
    <lineage>
        <taxon>Eukaryota</taxon>
        <taxon>Metazoa</taxon>
        <taxon>Ecdysozoa</taxon>
        <taxon>Nematoda</taxon>
        <taxon>Chromadorea</taxon>
        <taxon>Rhabditida</taxon>
        <taxon>Tylenchina</taxon>
        <taxon>Tylenchomorpha</taxon>
        <taxon>Tylenchoidea</taxon>
        <taxon>Meloidogynidae</taxon>
        <taxon>Meloidogyninae</taxon>
        <taxon>Meloidogyne</taxon>
    </lineage>
</organism>
<sequence>MTTKHINLFILLALLITTAYCFEVIGNKQYKEIYPMWKRQMREPLRFGKRQEDKTNYFKNSNENADNGFPDEAYNGISFQK</sequence>
<dbReference type="AlphaFoldDB" id="A0A6V7WY98"/>
<feature type="signal peptide" evidence="2">
    <location>
        <begin position="1"/>
        <end position="21"/>
    </location>
</feature>
<gene>
    <name evidence="3" type="ORF">MENT_LOCUS44847</name>
</gene>
<dbReference type="Proteomes" id="UP000580250">
    <property type="component" value="Unassembled WGS sequence"/>
</dbReference>
<evidence type="ECO:0000313" key="3">
    <source>
        <dbReference type="EMBL" id="CAD2191982.1"/>
    </source>
</evidence>
<keyword evidence="2" id="KW-0732">Signal</keyword>
<comment type="caution">
    <text evidence="3">The sequence shown here is derived from an EMBL/GenBank/DDBJ whole genome shotgun (WGS) entry which is preliminary data.</text>
</comment>
<name>A0A6V7WY98_MELEN</name>
<evidence type="ECO:0000256" key="1">
    <source>
        <dbReference type="SAM" id="MobiDB-lite"/>
    </source>
</evidence>
<accession>A0A6V7WY98</accession>
<protein>
    <submittedName>
        <fullName evidence="3">Uncharacterized protein</fullName>
    </submittedName>
</protein>
<proteinExistence type="predicted"/>
<dbReference type="EMBL" id="CAJEWN010000914">
    <property type="protein sequence ID" value="CAD2191982.1"/>
    <property type="molecule type" value="Genomic_DNA"/>
</dbReference>
<reference evidence="3 4" key="1">
    <citation type="submission" date="2020-08" db="EMBL/GenBank/DDBJ databases">
        <authorList>
            <person name="Koutsovoulos G."/>
            <person name="Danchin GJ E."/>
        </authorList>
    </citation>
    <scope>NUCLEOTIDE SEQUENCE [LARGE SCALE GENOMIC DNA]</scope>
</reference>
<feature type="region of interest" description="Disordered" evidence="1">
    <location>
        <begin position="57"/>
        <end position="81"/>
    </location>
</feature>
<evidence type="ECO:0000313" key="4">
    <source>
        <dbReference type="Proteomes" id="UP000580250"/>
    </source>
</evidence>
<feature type="chain" id="PRO_5028258711" evidence="2">
    <location>
        <begin position="22"/>
        <end position="81"/>
    </location>
</feature>